<evidence type="ECO:0000313" key="2">
    <source>
        <dbReference type="EMBL" id="RDU59556.1"/>
    </source>
</evidence>
<organism evidence="2 3">
    <name type="scientific">Helicobacter marmotae</name>
    <dbReference type="NCBI Taxonomy" id="152490"/>
    <lineage>
        <taxon>Bacteria</taxon>
        <taxon>Pseudomonadati</taxon>
        <taxon>Campylobacterota</taxon>
        <taxon>Epsilonproteobacteria</taxon>
        <taxon>Campylobacterales</taxon>
        <taxon>Helicobacteraceae</taxon>
        <taxon>Helicobacter</taxon>
    </lineage>
</organism>
<keyword evidence="3" id="KW-1185">Reference proteome</keyword>
<keyword evidence="1" id="KW-1133">Transmembrane helix</keyword>
<name>A0A3D8I3I5_9HELI</name>
<sequence length="122" mass="14097">MVMLGKIPPSSHFWVDWDYEVFLELIVISAICFAFVVIFFILLYLRQYEWFKAIMALCFIGDILILAIKPALLLPIFGKFLDESLKVNFPAFTSLSAIYAILMFLLIFSLQKTARKNSIIPH</sequence>
<evidence type="ECO:0000313" key="3">
    <source>
        <dbReference type="Proteomes" id="UP000256599"/>
    </source>
</evidence>
<accession>A0A3D8I3I5</accession>
<comment type="caution">
    <text evidence="2">The sequence shown here is derived from an EMBL/GenBank/DDBJ whole genome shotgun (WGS) entry which is preliminary data.</text>
</comment>
<keyword evidence="1" id="KW-0812">Transmembrane</keyword>
<dbReference type="Proteomes" id="UP000256599">
    <property type="component" value="Unassembled WGS sequence"/>
</dbReference>
<proteinExistence type="predicted"/>
<dbReference type="RefSeq" id="WP_104699737.1">
    <property type="nucleotide sequence ID" value="NZ_NXLR01000011.1"/>
</dbReference>
<reference evidence="2 3" key="1">
    <citation type="submission" date="2018-04" db="EMBL/GenBank/DDBJ databases">
        <title>Novel Campyloabacter and Helicobacter Species and Strains.</title>
        <authorList>
            <person name="Mannion A.J."/>
            <person name="Shen Z."/>
            <person name="Fox J.G."/>
        </authorList>
    </citation>
    <scope>NUCLEOTIDE SEQUENCE [LARGE SCALE GENOMIC DNA]</scope>
    <source>
        <strain evidence="2 3">MIT 98-6070</strain>
    </source>
</reference>
<evidence type="ECO:0000256" key="1">
    <source>
        <dbReference type="SAM" id="Phobius"/>
    </source>
</evidence>
<keyword evidence="1" id="KW-0472">Membrane</keyword>
<feature type="transmembrane region" description="Helical" evidence="1">
    <location>
        <begin position="57"/>
        <end position="77"/>
    </location>
</feature>
<feature type="transmembrane region" description="Helical" evidence="1">
    <location>
        <begin position="21"/>
        <end position="45"/>
    </location>
</feature>
<dbReference type="AlphaFoldDB" id="A0A3D8I3I5"/>
<feature type="transmembrane region" description="Helical" evidence="1">
    <location>
        <begin position="89"/>
        <end position="110"/>
    </location>
</feature>
<dbReference type="EMBL" id="NXLR01000011">
    <property type="protein sequence ID" value="RDU59556.1"/>
    <property type="molecule type" value="Genomic_DNA"/>
</dbReference>
<gene>
    <name evidence="2" type="ORF">CQA63_06535</name>
</gene>
<protein>
    <submittedName>
        <fullName evidence="2">Uncharacterized protein</fullName>
    </submittedName>
</protein>